<dbReference type="EMBL" id="JAYKXN010000003">
    <property type="protein sequence ID" value="KAK7301753.1"/>
    <property type="molecule type" value="Genomic_DNA"/>
</dbReference>
<keyword evidence="2" id="KW-1185">Reference proteome</keyword>
<evidence type="ECO:0000313" key="2">
    <source>
        <dbReference type="Proteomes" id="UP001359559"/>
    </source>
</evidence>
<accession>A0AAN9JPR6</accession>
<protein>
    <submittedName>
        <fullName evidence="1">Uncharacterized protein</fullName>
    </submittedName>
</protein>
<reference evidence="1 2" key="1">
    <citation type="submission" date="2024-01" db="EMBL/GenBank/DDBJ databases">
        <title>The genomes of 5 underutilized Papilionoideae crops provide insights into root nodulation and disease resistance.</title>
        <authorList>
            <person name="Yuan L."/>
        </authorList>
    </citation>
    <scope>NUCLEOTIDE SEQUENCE [LARGE SCALE GENOMIC DNA]</scope>
    <source>
        <strain evidence="1">LY-2023</strain>
        <tissue evidence="1">Leaf</tissue>
    </source>
</reference>
<proteinExistence type="predicted"/>
<organism evidence="1 2">
    <name type="scientific">Clitoria ternatea</name>
    <name type="common">Butterfly pea</name>
    <dbReference type="NCBI Taxonomy" id="43366"/>
    <lineage>
        <taxon>Eukaryota</taxon>
        <taxon>Viridiplantae</taxon>
        <taxon>Streptophyta</taxon>
        <taxon>Embryophyta</taxon>
        <taxon>Tracheophyta</taxon>
        <taxon>Spermatophyta</taxon>
        <taxon>Magnoliopsida</taxon>
        <taxon>eudicotyledons</taxon>
        <taxon>Gunneridae</taxon>
        <taxon>Pentapetalae</taxon>
        <taxon>rosids</taxon>
        <taxon>fabids</taxon>
        <taxon>Fabales</taxon>
        <taxon>Fabaceae</taxon>
        <taxon>Papilionoideae</taxon>
        <taxon>50 kb inversion clade</taxon>
        <taxon>NPAAA clade</taxon>
        <taxon>indigoferoid/millettioid clade</taxon>
        <taxon>Phaseoleae</taxon>
        <taxon>Clitoria</taxon>
    </lineage>
</organism>
<evidence type="ECO:0000313" key="1">
    <source>
        <dbReference type="EMBL" id="KAK7301753.1"/>
    </source>
</evidence>
<dbReference type="AlphaFoldDB" id="A0AAN9JPR6"/>
<comment type="caution">
    <text evidence="1">The sequence shown here is derived from an EMBL/GenBank/DDBJ whole genome shotgun (WGS) entry which is preliminary data.</text>
</comment>
<sequence>MDQLMPSRSSEKPCTLERGLQCESGNVFLEERLRVTLQAGSLNLRKKYRLQRVPSRLKRDPWMSGVLKRVPSVSLGVSSPLSVNLWECLALGQGPSTLKCDLHALKRELHVYSVSMVE</sequence>
<name>A0AAN9JPR6_CLITE</name>
<gene>
    <name evidence="1" type="ORF">RJT34_12627</name>
</gene>
<dbReference type="Proteomes" id="UP001359559">
    <property type="component" value="Unassembled WGS sequence"/>
</dbReference>